<evidence type="ECO:0000313" key="2">
    <source>
        <dbReference type="Proteomes" id="UP001500689"/>
    </source>
</evidence>
<sequence>MLAAILAALPIIALLVSLGVLRQSAALTPIIALGLQPAKPVAPTLVATTALGLQPAKPVALALLATTLGLQPAKPVAPTLVATTALSLQPAKPVALVLLTTTPLRPRQSADRGRQAHCDARAGPILAADDGVAFQR</sequence>
<evidence type="ECO:0000313" key="1">
    <source>
        <dbReference type="EMBL" id="GAA3556094.1"/>
    </source>
</evidence>
<keyword evidence="2" id="KW-1185">Reference proteome</keyword>
<protein>
    <submittedName>
        <fullName evidence="1">Uncharacterized protein</fullName>
    </submittedName>
</protein>
<reference evidence="2" key="1">
    <citation type="journal article" date="2019" name="Int. J. Syst. Evol. Microbiol.">
        <title>The Global Catalogue of Microorganisms (GCM) 10K type strain sequencing project: providing services to taxonomists for standard genome sequencing and annotation.</title>
        <authorList>
            <consortium name="The Broad Institute Genomics Platform"/>
            <consortium name="The Broad Institute Genome Sequencing Center for Infectious Disease"/>
            <person name="Wu L."/>
            <person name="Ma J."/>
        </authorList>
    </citation>
    <scope>NUCLEOTIDE SEQUENCE [LARGE SCALE GENOMIC DNA]</scope>
    <source>
        <strain evidence="2">JCM 16898</strain>
    </source>
</reference>
<proteinExistence type="predicted"/>
<name>A0ABP6WVQ2_9PSEU</name>
<accession>A0ABP6WVQ2</accession>
<comment type="caution">
    <text evidence="1">The sequence shown here is derived from an EMBL/GenBank/DDBJ whole genome shotgun (WGS) entry which is preliminary data.</text>
</comment>
<dbReference type="EMBL" id="BAAAZN010000009">
    <property type="protein sequence ID" value="GAA3556094.1"/>
    <property type="molecule type" value="Genomic_DNA"/>
</dbReference>
<dbReference type="Proteomes" id="UP001500689">
    <property type="component" value="Unassembled WGS sequence"/>
</dbReference>
<organism evidence="1 2">
    <name type="scientific">Amycolatopsis ultiminotia</name>
    <dbReference type="NCBI Taxonomy" id="543629"/>
    <lineage>
        <taxon>Bacteria</taxon>
        <taxon>Bacillati</taxon>
        <taxon>Actinomycetota</taxon>
        <taxon>Actinomycetes</taxon>
        <taxon>Pseudonocardiales</taxon>
        <taxon>Pseudonocardiaceae</taxon>
        <taxon>Amycolatopsis</taxon>
    </lineage>
</organism>
<gene>
    <name evidence="1" type="ORF">GCM10022222_44610</name>
</gene>